<dbReference type="GO" id="GO:0006689">
    <property type="term" value="P:ganglioside catabolic process"/>
    <property type="evidence" value="ECO:0007669"/>
    <property type="project" value="InterPro"/>
</dbReference>
<keyword evidence="5" id="KW-1185">Reference proteome</keyword>
<dbReference type="InterPro" id="IPR028996">
    <property type="entry name" value="GM2-AP"/>
</dbReference>
<dbReference type="PANTHER" id="PTHR17357">
    <property type="entry name" value="GM2 GANGLIOSIDE ACTIVATOR PROTEIN"/>
    <property type="match status" value="1"/>
</dbReference>
<gene>
    <name evidence="4" type="ORF">PPROV_000680900</name>
</gene>
<evidence type="ECO:0000259" key="3">
    <source>
        <dbReference type="SMART" id="SM00737"/>
    </source>
</evidence>
<name>A0A830HSY2_9CHLO</name>
<keyword evidence="1 2" id="KW-0732">Signal</keyword>
<dbReference type="OrthoDB" id="6409159at2759"/>
<protein>
    <submittedName>
        <fullName evidence="4">GM2 ganglioside activator</fullName>
    </submittedName>
</protein>
<reference evidence="4" key="1">
    <citation type="submission" date="2020-10" db="EMBL/GenBank/DDBJ databases">
        <title>Unveiling of a novel bifunctional photoreceptor, Dualchrome1, isolated from a cosmopolitan green alga.</title>
        <authorList>
            <person name="Suzuki S."/>
            <person name="Kawachi M."/>
        </authorList>
    </citation>
    <scope>NUCLEOTIDE SEQUENCE</scope>
    <source>
        <strain evidence="4">NIES 2893</strain>
    </source>
</reference>
<dbReference type="GO" id="GO:0009898">
    <property type="term" value="C:cytoplasmic side of plasma membrane"/>
    <property type="evidence" value="ECO:0007669"/>
    <property type="project" value="TreeGrafter"/>
</dbReference>
<dbReference type="GO" id="GO:0008047">
    <property type="term" value="F:enzyme activator activity"/>
    <property type="evidence" value="ECO:0007669"/>
    <property type="project" value="InterPro"/>
</dbReference>
<dbReference type="InterPro" id="IPR003172">
    <property type="entry name" value="ML_dom"/>
</dbReference>
<dbReference type="Gene3D" id="2.70.220.10">
    <property type="entry name" value="Ganglioside GM2 activator"/>
    <property type="match status" value="1"/>
</dbReference>
<organism evidence="4 5">
    <name type="scientific">Pycnococcus provasolii</name>
    <dbReference type="NCBI Taxonomy" id="41880"/>
    <lineage>
        <taxon>Eukaryota</taxon>
        <taxon>Viridiplantae</taxon>
        <taxon>Chlorophyta</taxon>
        <taxon>Pseudoscourfieldiophyceae</taxon>
        <taxon>Pseudoscourfieldiales</taxon>
        <taxon>Pycnococcaceae</taxon>
        <taxon>Pycnococcus</taxon>
    </lineage>
</organism>
<dbReference type="SUPFAM" id="SSF63707">
    <property type="entry name" value="Ganglioside M2 (gm2) activator"/>
    <property type="match status" value="1"/>
</dbReference>
<dbReference type="InterPro" id="IPR036846">
    <property type="entry name" value="GM2-AP_sf"/>
</dbReference>
<dbReference type="Proteomes" id="UP000660262">
    <property type="component" value="Unassembled WGS sequence"/>
</dbReference>
<dbReference type="SMART" id="SM00737">
    <property type="entry name" value="ML"/>
    <property type="match status" value="1"/>
</dbReference>
<proteinExistence type="predicted"/>
<evidence type="ECO:0000313" key="4">
    <source>
        <dbReference type="EMBL" id="GHP08067.1"/>
    </source>
</evidence>
<feature type="signal peptide" evidence="2">
    <location>
        <begin position="1"/>
        <end position="28"/>
    </location>
</feature>
<dbReference type="GO" id="GO:0005319">
    <property type="term" value="F:lipid transporter activity"/>
    <property type="evidence" value="ECO:0007669"/>
    <property type="project" value="TreeGrafter"/>
</dbReference>
<comment type="caution">
    <text evidence="4">The sequence shown here is derived from an EMBL/GenBank/DDBJ whole genome shotgun (WGS) entry which is preliminary data.</text>
</comment>
<evidence type="ECO:0000313" key="5">
    <source>
        <dbReference type="Proteomes" id="UP000660262"/>
    </source>
</evidence>
<dbReference type="AlphaFoldDB" id="A0A830HSY2"/>
<dbReference type="Pfam" id="PF02221">
    <property type="entry name" value="E1_DerP2_DerF2"/>
    <property type="match status" value="1"/>
</dbReference>
<sequence length="222" mass="23446">MRSDARMRIVTLVCAAAALTTAPGGVSCARIPTQTEADINVVTNTNADDLQKAKPVKFSYNDCGATKGDTVAFKSLSLTPSPIVWGENVTFSADVALKTALPASAGGDLSVSLTVKRRILGKEWVKMPCVDNVGSCKVTGLCAKLSKELPPSQPCPYGLPACRCPFAASEYDVPLTSLFVPVPPSLPSWLEDSSVYVEAIAHDESDGGKEVACLELYFSLSK</sequence>
<evidence type="ECO:0000256" key="1">
    <source>
        <dbReference type="ARBA" id="ARBA00022729"/>
    </source>
</evidence>
<dbReference type="PANTHER" id="PTHR17357:SF0">
    <property type="entry name" value="GANGLIOSIDE GM2 ACTIVATOR"/>
    <property type="match status" value="1"/>
</dbReference>
<feature type="chain" id="PRO_5032646615" evidence="2">
    <location>
        <begin position="29"/>
        <end position="222"/>
    </location>
</feature>
<evidence type="ECO:0000256" key="2">
    <source>
        <dbReference type="SAM" id="SignalP"/>
    </source>
</evidence>
<dbReference type="EMBL" id="BNJQ01000019">
    <property type="protein sequence ID" value="GHP08067.1"/>
    <property type="molecule type" value="Genomic_DNA"/>
</dbReference>
<feature type="domain" description="MD-2-related lipid-recognition" evidence="3">
    <location>
        <begin position="60"/>
        <end position="218"/>
    </location>
</feature>
<accession>A0A830HSY2</accession>
<dbReference type="PROSITE" id="PS51257">
    <property type="entry name" value="PROKAR_LIPOPROTEIN"/>
    <property type="match status" value="1"/>
</dbReference>